<keyword evidence="1" id="KW-0472">Membrane</keyword>
<evidence type="ECO:0000256" key="1">
    <source>
        <dbReference type="SAM" id="Phobius"/>
    </source>
</evidence>
<dbReference type="EMBL" id="CP121472">
    <property type="protein sequence ID" value="WPL18802.1"/>
    <property type="molecule type" value="Genomic_DNA"/>
</dbReference>
<keyword evidence="4" id="KW-1185">Reference proteome</keyword>
<reference evidence="3 4" key="1">
    <citation type="journal article" date="2023" name="Microorganisms">
        <title>Thiorhodovibrio frisius and Trv. litoralis spp. nov., Two Novel Members from a Clade of Fastidious Purple Sulfur Bacteria That Exhibit Unique Red-Shifted Light-Harvesting Capabilities.</title>
        <authorList>
            <person name="Methner A."/>
            <person name="Kuzyk S.B."/>
            <person name="Petersen J."/>
            <person name="Bauer S."/>
            <person name="Brinkmann H."/>
            <person name="Sichau K."/>
            <person name="Wanner G."/>
            <person name="Wolf J."/>
            <person name="Neumann-Schaal M."/>
            <person name="Henke P."/>
            <person name="Tank M."/>
            <person name="Sproer C."/>
            <person name="Bunk B."/>
            <person name="Overmann J."/>
        </authorList>
    </citation>
    <scope>NUCLEOTIDE SEQUENCE [LARGE SCALE GENOMIC DNA]</scope>
    <source>
        <strain evidence="3 4">DSM 6702</strain>
    </source>
</reference>
<dbReference type="RefSeq" id="WP_328984544.1">
    <property type="nucleotide sequence ID" value="NZ_CP121472.1"/>
</dbReference>
<protein>
    <submittedName>
        <fullName evidence="3">Acetoin dehydrogenase E2 subunit dihydrolipoyllysine-residue acetyltransferase</fullName>
    </submittedName>
</protein>
<dbReference type="Pfam" id="PF12146">
    <property type="entry name" value="Hydrolase_4"/>
    <property type="match status" value="1"/>
</dbReference>
<accession>A0ABZ0SE90</accession>
<sequence>MLPLPLNLATLAVSLIAALLLGWLLFHLAIQLGFRAKRLREQSDPGVLGLPFETVAIPGRSRKPLFGWWLPADESHRSVVILHGWGSNAEQMLPLAPPLHVGGYNVLLFDARNHGRSPGASFSSLPRFAEDLDAAIAWLQATQANAARSITVIGHSVGAGAALFSASRRDDVMAVVSLSAFAHPRWVTERYLRQVHLPAPIIDLVARYVEWVIGHRFATIAPMNTIKAIRCPVLLVHGDADRSVPISDARVIARSGAPGGLELLEIPGGDHDSSEQIPEYSPRLLAFLYAAEQRRP</sequence>
<evidence type="ECO:0000313" key="4">
    <source>
        <dbReference type="Proteomes" id="UP001432180"/>
    </source>
</evidence>
<evidence type="ECO:0000259" key="2">
    <source>
        <dbReference type="Pfam" id="PF12146"/>
    </source>
</evidence>
<dbReference type="PANTHER" id="PTHR12277:SF81">
    <property type="entry name" value="PROTEIN ABHD13"/>
    <property type="match status" value="1"/>
</dbReference>
<gene>
    <name evidence="3" type="ORF">Thiowin_03893</name>
</gene>
<evidence type="ECO:0000313" key="3">
    <source>
        <dbReference type="EMBL" id="WPL18802.1"/>
    </source>
</evidence>
<dbReference type="Gene3D" id="3.40.50.1820">
    <property type="entry name" value="alpha/beta hydrolase"/>
    <property type="match status" value="1"/>
</dbReference>
<dbReference type="Proteomes" id="UP001432180">
    <property type="component" value="Chromosome"/>
</dbReference>
<keyword evidence="1" id="KW-0812">Transmembrane</keyword>
<dbReference type="PANTHER" id="PTHR12277">
    <property type="entry name" value="ALPHA/BETA HYDROLASE DOMAIN-CONTAINING PROTEIN"/>
    <property type="match status" value="1"/>
</dbReference>
<organism evidence="3 4">
    <name type="scientific">Thiorhodovibrio winogradskyi</name>
    <dbReference type="NCBI Taxonomy" id="77007"/>
    <lineage>
        <taxon>Bacteria</taxon>
        <taxon>Pseudomonadati</taxon>
        <taxon>Pseudomonadota</taxon>
        <taxon>Gammaproteobacteria</taxon>
        <taxon>Chromatiales</taxon>
        <taxon>Chromatiaceae</taxon>
        <taxon>Thiorhodovibrio</taxon>
    </lineage>
</organism>
<dbReference type="InterPro" id="IPR022742">
    <property type="entry name" value="Hydrolase_4"/>
</dbReference>
<dbReference type="InterPro" id="IPR029058">
    <property type="entry name" value="AB_hydrolase_fold"/>
</dbReference>
<feature type="domain" description="Serine aminopeptidase S33" evidence="2">
    <location>
        <begin position="74"/>
        <end position="188"/>
    </location>
</feature>
<keyword evidence="1" id="KW-1133">Transmembrane helix</keyword>
<dbReference type="SUPFAM" id="SSF53474">
    <property type="entry name" value="alpha/beta-Hydrolases"/>
    <property type="match status" value="1"/>
</dbReference>
<proteinExistence type="predicted"/>
<name>A0ABZ0SE90_9GAMM</name>
<feature type="transmembrane region" description="Helical" evidence="1">
    <location>
        <begin position="6"/>
        <end position="30"/>
    </location>
</feature>